<evidence type="ECO:0000259" key="4">
    <source>
        <dbReference type="Pfam" id="PF07971"/>
    </source>
</evidence>
<dbReference type="NCBIfam" id="TIGR01180">
    <property type="entry name" value="aman2_put"/>
    <property type="match status" value="1"/>
</dbReference>
<keyword evidence="7" id="KW-1185">Reference proteome</keyword>
<dbReference type="Gene3D" id="2.70.98.10">
    <property type="match status" value="1"/>
</dbReference>
<dbReference type="Gene3D" id="1.20.1050.60">
    <property type="entry name" value="alpha-1,2-mannosidase"/>
    <property type="match status" value="1"/>
</dbReference>
<dbReference type="SUPFAM" id="SSF48208">
    <property type="entry name" value="Six-hairpin glycosidases"/>
    <property type="match status" value="1"/>
</dbReference>
<dbReference type="PANTHER" id="PTHR12143">
    <property type="entry name" value="PEPTIDE N-GLYCANASE PNGASE -RELATED"/>
    <property type="match status" value="1"/>
</dbReference>
<dbReference type="GO" id="GO:0006516">
    <property type="term" value="P:glycoprotein catabolic process"/>
    <property type="evidence" value="ECO:0007669"/>
    <property type="project" value="TreeGrafter"/>
</dbReference>
<keyword evidence="6" id="KW-0378">Hydrolase</keyword>
<evidence type="ECO:0000313" key="6">
    <source>
        <dbReference type="EMBL" id="PWE01103.1"/>
    </source>
</evidence>
<dbReference type="PANTHER" id="PTHR12143:SF39">
    <property type="entry name" value="SECRETED PROTEIN"/>
    <property type="match status" value="1"/>
</dbReference>
<dbReference type="Pfam" id="PF17678">
    <property type="entry name" value="Glyco_hydro_92N"/>
    <property type="match status" value="1"/>
</dbReference>
<dbReference type="InterPro" id="IPR014718">
    <property type="entry name" value="GH-type_carb-bd"/>
</dbReference>
<reference evidence="6 7" key="1">
    <citation type="submission" date="2018-05" db="EMBL/GenBank/DDBJ databases">
        <title>Marinilabilia rubrum sp. nov., isolated from saltern sediment.</title>
        <authorList>
            <person name="Zhang R."/>
        </authorList>
    </citation>
    <scope>NUCLEOTIDE SEQUENCE [LARGE SCALE GENOMIC DNA]</scope>
    <source>
        <strain evidence="6 7">WTE16</strain>
    </source>
</reference>
<evidence type="ECO:0000256" key="1">
    <source>
        <dbReference type="ARBA" id="ARBA00001913"/>
    </source>
</evidence>
<dbReference type="InterPro" id="IPR041371">
    <property type="entry name" value="GH92_N"/>
</dbReference>
<feature type="domain" description="Glycosyl hydrolase family 92 N-terminal" evidence="5">
    <location>
        <begin position="49"/>
        <end position="276"/>
    </location>
</feature>
<dbReference type="Gene3D" id="1.20.1610.10">
    <property type="entry name" value="alpha-1,2-mannosidases domains"/>
    <property type="match status" value="1"/>
</dbReference>
<dbReference type="EMBL" id="QEWP01000001">
    <property type="protein sequence ID" value="PWE01103.1"/>
    <property type="molecule type" value="Genomic_DNA"/>
</dbReference>
<comment type="subunit">
    <text evidence="2">Monomer.</text>
</comment>
<evidence type="ECO:0000259" key="5">
    <source>
        <dbReference type="Pfam" id="PF17678"/>
    </source>
</evidence>
<dbReference type="InterPro" id="IPR012939">
    <property type="entry name" value="Glyco_hydro_92"/>
</dbReference>
<dbReference type="InterPro" id="IPR008928">
    <property type="entry name" value="6-hairpin_glycosidase_sf"/>
</dbReference>
<gene>
    <name evidence="6" type="ORF">DDZ16_01040</name>
</gene>
<dbReference type="Proteomes" id="UP000244956">
    <property type="component" value="Unassembled WGS sequence"/>
</dbReference>
<dbReference type="GO" id="GO:0005829">
    <property type="term" value="C:cytosol"/>
    <property type="evidence" value="ECO:0007669"/>
    <property type="project" value="TreeGrafter"/>
</dbReference>
<sequence length="763" mass="85840">MQTQIMLIFKRKNMKIFRFSLIGLITVGILMGCSTGQTASEKEKDLTGYVDPFIGTGFHGHTYPGAVLPFGRVQLSPDTRLNGWDACSGYHYSDSTIYGFSHTHLSGTGIGDMGDVLFLPYTGEVDEAPLATFSHSEEQASPGYYQVTLKPWDVKCELSATLRTGWHRYTYPQGSKPGLMIDLAHILQETWGNSVLEASLKVIDDRTIEGYRMTKGWAAKDPVWFRAEFNEPFLVEKIVKDGESLEGVNSAEGTNLKIFLSFEKLDAPLTAKVGISAVDEAGPGINLKEVQALQSFDEVVAEARKNWNETLEAIEIKSDDEDVLTNFYTSLYHSHLAPMVFSDADGRYRGMDHEIYNTNGKGEAYTVFSLWDTFRAWYPLMTIIEPSLSSQWVYSLYEGSQQGGLLPKWPLVANYTGTMVGYPALSLMADASTKELIDSIPDKLIAAAEKSATWQPEWHEQAKGTRAEMVMPLHIKYKESNGFVPVDKVQGAVSWGLEMAYYDWCLATLMENEGHAGAAEKWYAKGQYYKHYFDPSTGFMRGKNLGGDWYADFNPNYSSHMKSEYVEGNAWQWSPFVPHDLEGFRKLLGGKEAMGEWLDNLFTTTSKVEGENASADITGLIGQYAHGNEPSHHVAYMYQYTDRPWRTQEIVDTVLYNFYKPEPAGIIGNEDCGQMSAWYIMSALGFYQINPGEPVYTLGRPIVDEARIRVNEGWFEIIVHNNSPQNKYVKAVKLNGEKLQSNQFKHKDIQNGGKLEFFMSDKP</sequence>
<evidence type="ECO:0000256" key="3">
    <source>
        <dbReference type="ARBA" id="ARBA00022837"/>
    </source>
</evidence>
<proteinExistence type="predicted"/>
<keyword evidence="3" id="KW-0106">Calcium</keyword>
<accession>A0A2U2BDJ1</accession>
<dbReference type="AlphaFoldDB" id="A0A2U2BDJ1"/>
<organism evidence="6 7">
    <name type="scientific">Marinilabilia rubra</name>
    <dbReference type="NCBI Taxonomy" id="2162893"/>
    <lineage>
        <taxon>Bacteria</taxon>
        <taxon>Pseudomonadati</taxon>
        <taxon>Bacteroidota</taxon>
        <taxon>Bacteroidia</taxon>
        <taxon>Marinilabiliales</taxon>
        <taxon>Marinilabiliaceae</taxon>
        <taxon>Marinilabilia</taxon>
    </lineage>
</organism>
<feature type="domain" description="Glycosyl hydrolase family 92" evidence="4">
    <location>
        <begin position="288"/>
        <end position="760"/>
    </location>
</feature>
<dbReference type="FunFam" id="3.30.2080.10:FF:000001">
    <property type="entry name" value="Alpha-1,2-mannosidase subfamily"/>
    <property type="match status" value="1"/>
</dbReference>
<evidence type="ECO:0000256" key="2">
    <source>
        <dbReference type="ARBA" id="ARBA00011245"/>
    </source>
</evidence>
<dbReference type="Gene3D" id="3.30.2080.10">
    <property type="entry name" value="GH92 mannosidase domain"/>
    <property type="match status" value="1"/>
</dbReference>
<dbReference type="Pfam" id="PF07971">
    <property type="entry name" value="Glyco_hydro_92"/>
    <property type="match status" value="1"/>
</dbReference>
<evidence type="ECO:0000313" key="7">
    <source>
        <dbReference type="Proteomes" id="UP000244956"/>
    </source>
</evidence>
<dbReference type="InterPro" id="IPR005887">
    <property type="entry name" value="GH92_a_mannosidase_put"/>
</dbReference>
<comment type="cofactor">
    <cofactor evidence="1">
        <name>Ca(2+)</name>
        <dbReference type="ChEBI" id="CHEBI:29108"/>
    </cofactor>
</comment>
<dbReference type="InterPro" id="IPR050883">
    <property type="entry name" value="PNGase"/>
</dbReference>
<dbReference type="GO" id="GO:0005975">
    <property type="term" value="P:carbohydrate metabolic process"/>
    <property type="evidence" value="ECO:0007669"/>
    <property type="project" value="InterPro"/>
</dbReference>
<dbReference type="GO" id="GO:0000224">
    <property type="term" value="F:peptide-N4-(N-acetyl-beta-glucosaminyl)asparagine amidase activity"/>
    <property type="evidence" value="ECO:0007669"/>
    <property type="project" value="TreeGrafter"/>
</dbReference>
<protein>
    <submittedName>
        <fullName evidence="6">Glycoside hydrolase family 92 protein</fullName>
    </submittedName>
</protein>
<dbReference type="GO" id="GO:0030246">
    <property type="term" value="F:carbohydrate binding"/>
    <property type="evidence" value="ECO:0007669"/>
    <property type="project" value="InterPro"/>
</dbReference>
<name>A0A2U2BDJ1_9BACT</name>
<comment type="caution">
    <text evidence="6">The sequence shown here is derived from an EMBL/GenBank/DDBJ whole genome shotgun (WGS) entry which is preliminary data.</text>
</comment>